<keyword evidence="4" id="KW-1185">Reference proteome</keyword>
<feature type="transmembrane region" description="Helical" evidence="1">
    <location>
        <begin position="169"/>
        <end position="189"/>
    </location>
</feature>
<keyword evidence="1" id="KW-0812">Transmembrane</keyword>
<keyword evidence="1" id="KW-1133">Transmembrane helix</keyword>
<feature type="transmembrane region" description="Helical" evidence="1">
    <location>
        <begin position="137"/>
        <end position="157"/>
    </location>
</feature>
<dbReference type="RefSeq" id="WP_137640199.1">
    <property type="nucleotide sequence ID" value="NZ_BJDK01000015.1"/>
</dbReference>
<comment type="caution">
    <text evidence="3">The sequence shown here is derived from an EMBL/GenBank/DDBJ whole genome shotgun (WGS) entry which is preliminary data.</text>
</comment>
<sequence length="202" mass="22413">METKFCTNCGQELTVDAKFCPNCGAAQPPVTAADSSATNTHLEQQANTNEFEQANATTNTQQVFHDVPYNESTPPNLISSTGLYFKDAFNLHKRMGRADYWWASLGIALIAIVIGTVYVSVLTATLGTMDDLTGFDALLLIILAIYWLFITIAGFTAQFRRFHDIGYSGAFWLINFVPFVGSIAVLIMLCQPSRQFNNRYID</sequence>
<organism evidence="3 4">
    <name type="scientific">Lactiplantibacillus dongliensis</name>
    <dbReference type="NCBI Taxonomy" id="2559919"/>
    <lineage>
        <taxon>Bacteria</taxon>
        <taxon>Bacillati</taxon>
        <taxon>Bacillota</taxon>
        <taxon>Bacilli</taxon>
        <taxon>Lactobacillales</taxon>
        <taxon>Lactobacillaceae</taxon>
        <taxon>Lactiplantibacillus</taxon>
    </lineage>
</organism>
<feature type="transmembrane region" description="Helical" evidence="1">
    <location>
        <begin position="100"/>
        <end position="125"/>
    </location>
</feature>
<feature type="domain" description="Zinc-ribbon" evidence="2">
    <location>
        <begin position="5"/>
        <end position="26"/>
    </location>
</feature>
<keyword evidence="1" id="KW-0472">Membrane</keyword>
<evidence type="ECO:0000313" key="3">
    <source>
        <dbReference type="EMBL" id="MFC6163849.1"/>
    </source>
</evidence>
<evidence type="ECO:0000256" key="1">
    <source>
        <dbReference type="SAM" id="Phobius"/>
    </source>
</evidence>
<dbReference type="InterPro" id="IPR026870">
    <property type="entry name" value="Zinc_ribbon_dom"/>
</dbReference>
<gene>
    <name evidence="3" type="ORF">ACFP3T_04070</name>
</gene>
<evidence type="ECO:0000259" key="2">
    <source>
        <dbReference type="Pfam" id="PF13240"/>
    </source>
</evidence>
<dbReference type="InterPro" id="IPR008523">
    <property type="entry name" value="DUF805"/>
</dbReference>
<dbReference type="Proteomes" id="UP001596253">
    <property type="component" value="Unassembled WGS sequence"/>
</dbReference>
<dbReference type="PANTHER" id="PTHR34980">
    <property type="entry name" value="INNER MEMBRANE PROTEIN-RELATED-RELATED"/>
    <property type="match status" value="1"/>
</dbReference>
<dbReference type="EMBL" id="JBHSSD010000013">
    <property type="protein sequence ID" value="MFC6163849.1"/>
    <property type="molecule type" value="Genomic_DNA"/>
</dbReference>
<proteinExistence type="predicted"/>
<dbReference type="Pfam" id="PF13240">
    <property type="entry name" value="Zn_Ribbon_1"/>
    <property type="match status" value="1"/>
</dbReference>
<name>A0ABW1R3D7_9LACO</name>
<reference evidence="4" key="1">
    <citation type="journal article" date="2019" name="Int. J. Syst. Evol. Microbiol.">
        <title>The Global Catalogue of Microorganisms (GCM) 10K type strain sequencing project: providing services to taxonomists for standard genome sequencing and annotation.</title>
        <authorList>
            <consortium name="The Broad Institute Genomics Platform"/>
            <consortium name="The Broad Institute Genome Sequencing Center for Infectious Disease"/>
            <person name="Wu L."/>
            <person name="Ma J."/>
        </authorList>
    </citation>
    <scope>NUCLEOTIDE SEQUENCE [LARGE SCALE GENOMIC DNA]</scope>
    <source>
        <strain evidence="4">CCM 8932</strain>
    </source>
</reference>
<evidence type="ECO:0000313" key="4">
    <source>
        <dbReference type="Proteomes" id="UP001596253"/>
    </source>
</evidence>
<protein>
    <submittedName>
        <fullName evidence="3">DUF805 domain-containing protein</fullName>
    </submittedName>
</protein>
<dbReference type="Pfam" id="PF05656">
    <property type="entry name" value="DUF805"/>
    <property type="match status" value="1"/>
</dbReference>
<accession>A0ABW1R3D7</accession>